<protein>
    <submittedName>
        <fullName evidence="1">Uncharacterized protein</fullName>
    </submittedName>
</protein>
<accession>A0AAD7G5F8</accession>
<dbReference type="Proteomes" id="UP001221757">
    <property type="component" value="Unassembled WGS sequence"/>
</dbReference>
<dbReference type="AlphaFoldDB" id="A0AAD7G5F8"/>
<comment type="caution">
    <text evidence="1">The sequence shown here is derived from an EMBL/GenBank/DDBJ whole genome shotgun (WGS) entry which is preliminary data.</text>
</comment>
<organism evidence="1 2">
    <name type="scientific">Mycena rosella</name>
    <name type="common">Pink bonnet</name>
    <name type="synonym">Agaricus rosellus</name>
    <dbReference type="NCBI Taxonomy" id="1033263"/>
    <lineage>
        <taxon>Eukaryota</taxon>
        <taxon>Fungi</taxon>
        <taxon>Dikarya</taxon>
        <taxon>Basidiomycota</taxon>
        <taxon>Agaricomycotina</taxon>
        <taxon>Agaricomycetes</taxon>
        <taxon>Agaricomycetidae</taxon>
        <taxon>Agaricales</taxon>
        <taxon>Marasmiineae</taxon>
        <taxon>Mycenaceae</taxon>
        <taxon>Mycena</taxon>
    </lineage>
</organism>
<gene>
    <name evidence="1" type="ORF">B0H17DRAFT_1213473</name>
</gene>
<evidence type="ECO:0000313" key="1">
    <source>
        <dbReference type="EMBL" id="KAJ7657558.1"/>
    </source>
</evidence>
<reference evidence="1" key="1">
    <citation type="submission" date="2023-03" db="EMBL/GenBank/DDBJ databases">
        <title>Massive genome expansion in bonnet fungi (Mycena s.s.) driven by repeated elements and novel gene families across ecological guilds.</title>
        <authorList>
            <consortium name="Lawrence Berkeley National Laboratory"/>
            <person name="Harder C.B."/>
            <person name="Miyauchi S."/>
            <person name="Viragh M."/>
            <person name="Kuo A."/>
            <person name="Thoen E."/>
            <person name="Andreopoulos B."/>
            <person name="Lu D."/>
            <person name="Skrede I."/>
            <person name="Drula E."/>
            <person name="Henrissat B."/>
            <person name="Morin E."/>
            <person name="Kohler A."/>
            <person name="Barry K."/>
            <person name="LaButti K."/>
            <person name="Morin E."/>
            <person name="Salamov A."/>
            <person name="Lipzen A."/>
            <person name="Mereny Z."/>
            <person name="Hegedus B."/>
            <person name="Baldrian P."/>
            <person name="Stursova M."/>
            <person name="Weitz H."/>
            <person name="Taylor A."/>
            <person name="Grigoriev I.V."/>
            <person name="Nagy L.G."/>
            <person name="Martin F."/>
            <person name="Kauserud H."/>
        </authorList>
    </citation>
    <scope>NUCLEOTIDE SEQUENCE</scope>
    <source>
        <strain evidence="1">CBHHK067</strain>
    </source>
</reference>
<evidence type="ECO:0000313" key="2">
    <source>
        <dbReference type="Proteomes" id="UP001221757"/>
    </source>
</evidence>
<proteinExistence type="predicted"/>
<keyword evidence="2" id="KW-1185">Reference proteome</keyword>
<name>A0AAD7G5F8_MYCRO</name>
<dbReference type="EMBL" id="JARKIE010000288">
    <property type="protein sequence ID" value="KAJ7657558.1"/>
    <property type="molecule type" value="Genomic_DNA"/>
</dbReference>
<sequence>MDVCDIHAMLMALPSYRRIELSIHDHIPLGKLATNVQRSNPALGLGELTAPPLELITRIVVPAGSEDDLNFVSNVYLDTWYMRKFWISQAPRLLDSGIATGVKLDDLLIDAVDLSMRLHYPAQHTDPPSNMPYLFVSSPIARFDDDGTVWIDILPPDQRYYWSFDPLGEEQLGEDPATQLSLPELTFEVFAFGYSWTTAQYDLLRKFHEIKGIN</sequence>